<accession>A0A239BN72</accession>
<dbReference type="InterPro" id="IPR014721">
    <property type="entry name" value="Ribsml_uS5_D2-typ_fold_subgr"/>
</dbReference>
<keyword evidence="1 2" id="KW-0645">Protease</keyword>
<dbReference type="Pfam" id="PF20436">
    <property type="entry name" value="LonB_AAA-LID"/>
    <property type="match status" value="1"/>
</dbReference>
<evidence type="ECO:0000313" key="4">
    <source>
        <dbReference type="EMBL" id="SNS09306.1"/>
    </source>
</evidence>
<dbReference type="PRINTS" id="PR00830">
    <property type="entry name" value="ENDOLAPTASE"/>
</dbReference>
<dbReference type="GO" id="GO:0004252">
    <property type="term" value="F:serine-type endopeptidase activity"/>
    <property type="evidence" value="ECO:0007669"/>
    <property type="project" value="UniProtKB-UniRule"/>
</dbReference>
<keyword evidence="5" id="KW-1185">Reference proteome</keyword>
<dbReference type="InterPro" id="IPR046843">
    <property type="entry name" value="LonB_AAA-LID"/>
</dbReference>
<name>A0A239BN72_9FIRM</name>
<evidence type="ECO:0000259" key="3">
    <source>
        <dbReference type="PROSITE" id="PS51786"/>
    </source>
</evidence>
<dbReference type="PROSITE" id="PS51786">
    <property type="entry name" value="LON_PROTEOLYTIC"/>
    <property type="match status" value="1"/>
</dbReference>
<dbReference type="RefSeq" id="WP_089281822.1">
    <property type="nucleotide sequence ID" value="NZ_FZOJ01000004.1"/>
</dbReference>
<dbReference type="InterPro" id="IPR027417">
    <property type="entry name" value="P-loop_NTPase"/>
</dbReference>
<dbReference type="InterPro" id="IPR027065">
    <property type="entry name" value="Lon_Prtase"/>
</dbReference>
<organism evidence="4 5">
    <name type="scientific">Anaerovirgula multivorans</name>
    <dbReference type="NCBI Taxonomy" id="312168"/>
    <lineage>
        <taxon>Bacteria</taxon>
        <taxon>Bacillati</taxon>
        <taxon>Bacillota</taxon>
        <taxon>Clostridia</taxon>
        <taxon>Peptostreptococcales</taxon>
        <taxon>Natronincolaceae</taxon>
        <taxon>Anaerovirgula</taxon>
    </lineage>
</organism>
<proteinExistence type="inferred from homology"/>
<reference evidence="4 5" key="1">
    <citation type="submission" date="2017-06" db="EMBL/GenBank/DDBJ databases">
        <authorList>
            <person name="Kim H.J."/>
            <person name="Triplett B.A."/>
        </authorList>
    </citation>
    <scope>NUCLEOTIDE SEQUENCE [LARGE SCALE GENOMIC DNA]</scope>
    <source>
        <strain evidence="4 5">SCA</strain>
    </source>
</reference>
<comment type="similarity">
    <text evidence="2">Belongs to the peptidase S16 family.</text>
</comment>
<feature type="domain" description="Lon proteolytic" evidence="3">
    <location>
        <begin position="567"/>
        <end position="762"/>
    </location>
</feature>
<dbReference type="GO" id="GO:0004176">
    <property type="term" value="F:ATP-dependent peptidase activity"/>
    <property type="evidence" value="ECO:0007669"/>
    <property type="project" value="UniProtKB-UniRule"/>
</dbReference>
<evidence type="ECO:0000256" key="2">
    <source>
        <dbReference type="PROSITE-ProRule" id="PRU01122"/>
    </source>
</evidence>
<dbReference type="Gene3D" id="3.40.50.300">
    <property type="entry name" value="P-loop containing nucleotide triphosphate hydrolases"/>
    <property type="match status" value="2"/>
</dbReference>
<dbReference type="SUPFAM" id="SSF52540">
    <property type="entry name" value="P-loop containing nucleoside triphosphate hydrolases"/>
    <property type="match status" value="1"/>
</dbReference>
<evidence type="ECO:0000313" key="5">
    <source>
        <dbReference type="Proteomes" id="UP000198304"/>
    </source>
</evidence>
<dbReference type="GO" id="GO:0006508">
    <property type="term" value="P:proteolysis"/>
    <property type="evidence" value="ECO:0007669"/>
    <property type="project" value="UniProtKB-KW"/>
</dbReference>
<dbReference type="EMBL" id="FZOJ01000004">
    <property type="protein sequence ID" value="SNS09306.1"/>
    <property type="molecule type" value="Genomic_DNA"/>
</dbReference>
<keyword evidence="2" id="KW-0720">Serine protease</keyword>
<dbReference type="Gene3D" id="3.30.230.10">
    <property type="match status" value="1"/>
</dbReference>
<dbReference type="GO" id="GO:0030163">
    <property type="term" value="P:protein catabolic process"/>
    <property type="evidence" value="ECO:0007669"/>
    <property type="project" value="InterPro"/>
</dbReference>
<dbReference type="InterPro" id="IPR041699">
    <property type="entry name" value="AAA_32"/>
</dbReference>
<dbReference type="EC" id="3.4.21.53" evidence="2"/>
<dbReference type="GO" id="GO:0005524">
    <property type="term" value="F:ATP binding"/>
    <property type="evidence" value="ECO:0007669"/>
    <property type="project" value="InterPro"/>
</dbReference>
<dbReference type="InterPro" id="IPR046844">
    <property type="entry name" value="Lon-like_helical"/>
</dbReference>
<dbReference type="Pfam" id="PF13654">
    <property type="entry name" value="AAA_32"/>
    <property type="match status" value="1"/>
</dbReference>
<dbReference type="Pfam" id="PF05362">
    <property type="entry name" value="Lon_C"/>
    <property type="match status" value="1"/>
</dbReference>
<keyword evidence="2" id="KW-0378">Hydrolase</keyword>
<feature type="active site" evidence="2">
    <location>
        <position position="657"/>
    </location>
</feature>
<feature type="active site" evidence="2">
    <location>
        <position position="700"/>
    </location>
</feature>
<dbReference type="InterPro" id="IPR020568">
    <property type="entry name" value="Ribosomal_Su5_D2-typ_SF"/>
</dbReference>
<comment type="catalytic activity">
    <reaction evidence="2">
        <text>Hydrolysis of proteins in presence of ATP.</text>
        <dbReference type="EC" id="3.4.21.53"/>
    </reaction>
</comment>
<dbReference type="AlphaFoldDB" id="A0A239BN72"/>
<dbReference type="SUPFAM" id="SSF54211">
    <property type="entry name" value="Ribosomal protein S5 domain 2-like"/>
    <property type="match status" value="1"/>
</dbReference>
<dbReference type="OrthoDB" id="9758568at2"/>
<dbReference type="Proteomes" id="UP000198304">
    <property type="component" value="Unassembled WGS sequence"/>
</dbReference>
<dbReference type="PANTHER" id="PTHR10046">
    <property type="entry name" value="ATP DEPENDENT LON PROTEASE FAMILY MEMBER"/>
    <property type="match status" value="1"/>
</dbReference>
<evidence type="ECO:0000256" key="1">
    <source>
        <dbReference type="ARBA" id="ARBA00022670"/>
    </source>
</evidence>
<sequence length="795" mass="89902">MTNMLKLEPNALTSPCYVEDLAFGTTGDLEPLKGIIGQERAVEALEFGLSIKKKGYNVFIAGLSGTGRNSYSNSITEKFAEEMPIPNDWVYVFNFKNTDSPKALSMEAGTGLHFKKNIEGMITQLKREIPTAFSGTEYETKKNDIIKEFHQKNQEIVNELNETSKKFGFVFKESEQGLVTVPLKDGRPMTQEEYNTLTIEDMENLRESSNNLSMETLGIFNKLRDLEEQLTNTIKKLDEKIAYDIINYHINKLIQRYGHRKEIITYINDLEKDIIENVDAFKTTDDKKDMEQLLMMPMKSNEQFLNRYKVNLFIDNSGLKYAPIVNETNPTFANLLGTIEYKNEMGILKTDFMEIKPGSLHRANGGFLIIQAKEILTQPYAWETLKRALKTEEINIESLNKQMGYVVTSSLKPEAIPLDIKVIIIGDAYIYHSLYSLDEDFKKFFKIMADFDVEMIKNKENILKMAKFIAAHCNEVGLKEFDKTAVARIIEYSSRLADHQGKLSSRFNQIVEILYEADTWAQQEGVTFVTKQHVEKAIQQKIHRNSKYEEKLNEMFKEGTLLIDVEGEKVGQINGLAVMGTGEYSFGKPSRITVSTYRGKPGIINIEREVKKSGSLHDKGVLILSGYLGCKYAQEKPLSLSVSVSFEQNYSIIDGDSASSTELYAILSSIAEVPIKQSIAVTGSVNQKGEIQPIGGVNEKIEGFYDVCKLKELTGEQGVIIPKQNIKNLMLKEEVINAVRDNKFHIYAVGHVEEGIEVLTGIPAGTKNEKGEYAPGTINYLITEKLKYISDKEEE</sequence>
<dbReference type="Pfam" id="PF20437">
    <property type="entry name" value="LonC_helical"/>
    <property type="match status" value="1"/>
</dbReference>
<protein>
    <recommendedName>
        <fullName evidence="2">endopeptidase La</fullName>
        <ecNumber evidence="2">3.4.21.53</ecNumber>
    </recommendedName>
</protein>
<dbReference type="InterPro" id="IPR008269">
    <property type="entry name" value="Lon_proteolytic"/>
</dbReference>
<dbReference type="Gene3D" id="1.10.8.60">
    <property type="match status" value="1"/>
</dbReference>
<gene>
    <name evidence="4" type="ORF">SAMN05446037_100424</name>
</gene>